<dbReference type="GO" id="GO:0008360">
    <property type="term" value="P:regulation of cell shape"/>
    <property type="evidence" value="ECO:0007669"/>
    <property type="project" value="UniProtKB-KW"/>
</dbReference>
<dbReference type="Gene3D" id="3.30.43.10">
    <property type="entry name" value="Uridine Diphospho-n-acetylenolpyruvylglucosamine Reductase, domain 2"/>
    <property type="match status" value="1"/>
</dbReference>
<proteinExistence type="inferred from homology"/>
<dbReference type="Gene3D" id="3.30.465.10">
    <property type="match status" value="1"/>
</dbReference>
<sequence length="341" mass="38132">MQNLQPFHTFSLPVQAQKIIEITDIEQLKQQWAACQTNKLPVLLLGQGSNVLFLRDFQGVVLLNRLMGIQHTQDADFHYLHVNGGENWHQLVARSIQQGIFGLENLALIPGCAGSAPIQNIGAYGVEFKDVCDYVEVLNLHTNEIFRLSNEQCQFGYRDSIFKHAYATGYVIIAVGLKLSKNWIPVLKYGSLANLEKSAVNAQQIFDEVCAIRRSKLPDPAEFGNAGSFFKNPVISKVDFDHLQQEYPDIPHFPQADGRVKLAAGWLIDQCGLKGYQLGGAAVHQQQALVLINQQDATSSDVVELAHHIRQKVAQRFAVWLQPEVRFIDEDGEVDSEQAIC</sequence>
<evidence type="ECO:0000256" key="7">
    <source>
        <dbReference type="ARBA" id="ARBA00015188"/>
    </source>
</evidence>
<dbReference type="Pfam" id="PF01565">
    <property type="entry name" value="FAD_binding_4"/>
    <property type="match status" value="1"/>
</dbReference>
<evidence type="ECO:0000256" key="8">
    <source>
        <dbReference type="ARBA" id="ARBA00022490"/>
    </source>
</evidence>
<dbReference type="InterPro" id="IPR016169">
    <property type="entry name" value="FAD-bd_PCMH_sub2"/>
</dbReference>
<dbReference type="InterPro" id="IPR006094">
    <property type="entry name" value="Oxid_FAD_bind_N"/>
</dbReference>
<feature type="active site" description="Proton donor" evidence="20">
    <location>
        <position position="228"/>
    </location>
</feature>
<evidence type="ECO:0000256" key="14">
    <source>
        <dbReference type="ARBA" id="ARBA00022984"/>
    </source>
</evidence>
<evidence type="ECO:0000256" key="5">
    <source>
        <dbReference type="ARBA" id="ARBA00010485"/>
    </source>
</evidence>
<dbReference type="Proteomes" id="UP001182304">
    <property type="component" value="Unassembled WGS sequence"/>
</dbReference>
<evidence type="ECO:0000256" key="20">
    <source>
        <dbReference type="HAMAP-Rule" id="MF_00037"/>
    </source>
</evidence>
<dbReference type="KEGG" id="pmul:DR93_438"/>
<dbReference type="InterPro" id="IPR016167">
    <property type="entry name" value="FAD-bd_PCMH_sub1"/>
</dbReference>
<reference evidence="23" key="2">
    <citation type="submission" date="2022-07" db="EMBL/GenBank/DDBJ databases">
        <title>Sequence of Pasteurella multocoda 17BRD-035.</title>
        <authorList>
            <person name="Roy Chowdhury P."/>
            <person name="Alhamami T."/>
            <person name="Trott D.J."/>
            <person name="Djordvevic S.P."/>
        </authorList>
    </citation>
    <scope>NUCLEOTIDE SEQUENCE</scope>
    <source>
        <strain evidence="23">17BRD-035</strain>
    </source>
</reference>
<dbReference type="GO" id="GO:0051301">
    <property type="term" value="P:cell division"/>
    <property type="evidence" value="ECO:0007669"/>
    <property type="project" value="UniProtKB-KW"/>
</dbReference>
<dbReference type="InterPro" id="IPR003170">
    <property type="entry name" value="MurB"/>
</dbReference>
<dbReference type="PANTHER" id="PTHR21071">
    <property type="entry name" value="UDP-N-ACETYLENOLPYRUVOYLGLUCOSAMINE REDUCTASE"/>
    <property type="match status" value="1"/>
</dbReference>
<dbReference type="PROSITE" id="PS51387">
    <property type="entry name" value="FAD_PCMH"/>
    <property type="match status" value="1"/>
</dbReference>
<evidence type="ECO:0000256" key="3">
    <source>
        <dbReference type="ARBA" id="ARBA00004496"/>
    </source>
</evidence>
<evidence type="ECO:0000256" key="16">
    <source>
        <dbReference type="ARBA" id="ARBA00023306"/>
    </source>
</evidence>
<feature type="domain" description="FAD-binding PCMH-type" evidence="21">
    <location>
        <begin position="12"/>
        <end position="182"/>
    </location>
</feature>
<keyword evidence="16 20" id="KW-0131">Cell cycle</keyword>
<comment type="catalytic activity">
    <reaction evidence="19 20">
        <text>UDP-N-acetyl-alpha-D-muramate + NADP(+) = UDP-N-acetyl-3-O-(1-carboxyvinyl)-alpha-D-glucosamine + NADPH + H(+)</text>
        <dbReference type="Rhea" id="RHEA:12248"/>
        <dbReference type="ChEBI" id="CHEBI:15378"/>
        <dbReference type="ChEBI" id="CHEBI:57783"/>
        <dbReference type="ChEBI" id="CHEBI:58349"/>
        <dbReference type="ChEBI" id="CHEBI:68483"/>
        <dbReference type="ChEBI" id="CHEBI:70757"/>
        <dbReference type="EC" id="1.3.1.98"/>
    </reaction>
</comment>
<dbReference type="RefSeq" id="WP_015702593.1">
    <property type="nucleotide sequence ID" value="NZ_AP025519.1"/>
</dbReference>
<dbReference type="Pfam" id="PF02873">
    <property type="entry name" value="MurB_C"/>
    <property type="match status" value="1"/>
</dbReference>
<evidence type="ECO:0000256" key="2">
    <source>
        <dbReference type="ARBA" id="ARBA00003921"/>
    </source>
</evidence>
<keyword evidence="12 20" id="KW-0521">NADP</keyword>
<evidence type="ECO:0000256" key="1">
    <source>
        <dbReference type="ARBA" id="ARBA00001974"/>
    </source>
</evidence>
<dbReference type="GO" id="GO:0009252">
    <property type="term" value="P:peptidoglycan biosynthetic process"/>
    <property type="evidence" value="ECO:0007669"/>
    <property type="project" value="UniProtKB-UniRule"/>
</dbReference>
<dbReference type="Gene3D" id="3.90.78.10">
    <property type="entry name" value="UDP-N-acetylenolpyruvoylglucosamine reductase, C-terminal domain"/>
    <property type="match status" value="1"/>
</dbReference>
<evidence type="ECO:0000259" key="21">
    <source>
        <dbReference type="PROSITE" id="PS51387"/>
    </source>
</evidence>
<dbReference type="GO" id="GO:0071949">
    <property type="term" value="F:FAD binding"/>
    <property type="evidence" value="ECO:0007669"/>
    <property type="project" value="InterPro"/>
</dbReference>
<feature type="active site" evidence="20">
    <location>
        <position position="158"/>
    </location>
</feature>
<dbReference type="EC" id="1.3.1.98" evidence="6 20"/>
<evidence type="ECO:0000256" key="19">
    <source>
        <dbReference type="ARBA" id="ARBA00048914"/>
    </source>
</evidence>
<keyword evidence="13 20" id="KW-0133">Cell shape</keyword>
<evidence type="ECO:0000256" key="18">
    <source>
        <dbReference type="ARBA" id="ARBA00031026"/>
    </source>
</evidence>
<evidence type="ECO:0000256" key="9">
    <source>
        <dbReference type="ARBA" id="ARBA00022618"/>
    </source>
</evidence>
<feature type="active site" evidence="20">
    <location>
        <position position="324"/>
    </location>
</feature>
<dbReference type="PANTHER" id="PTHR21071:SF4">
    <property type="entry name" value="UDP-N-ACETYLENOLPYRUVOYLGLUCOSAMINE REDUCTASE"/>
    <property type="match status" value="1"/>
</dbReference>
<reference evidence="22" key="1">
    <citation type="submission" date="2015-01" db="EMBL/GenBank/DDBJ databases">
        <title>Draft genome sequence of Pasteurella multocida isolated from alpaca pneumonia.</title>
        <authorList>
            <person name="Maturrano L."/>
            <person name="Hurtado R."/>
            <person name="Allasi N."/>
            <person name="Juscamayta E."/>
            <person name="Fernandez D."/>
            <person name="Maximiliano J."/>
            <person name="Rimac R."/>
            <person name="Rosadio R."/>
        </authorList>
    </citation>
    <scope>NUCLEOTIDE SEQUENCE</scope>
    <source>
        <strain evidence="22">UNMSM</strain>
    </source>
</reference>
<keyword evidence="10 20" id="KW-0285">Flavoprotein</keyword>
<evidence type="ECO:0000313" key="23">
    <source>
        <dbReference type="EMBL" id="MDT3452882.1"/>
    </source>
</evidence>
<dbReference type="InterPro" id="IPR011601">
    <property type="entry name" value="MurB_C"/>
</dbReference>
<dbReference type="PATRIC" id="fig|747.135.peg.429"/>
<comment type="subcellular location">
    <subcellularLocation>
        <location evidence="3 20">Cytoplasm</location>
    </subcellularLocation>
</comment>
<dbReference type="GO" id="GO:0008762">
    <property type="term" value="F:UDP-N-acetylmuramate dehydrogenase activity"/>
    <property type="evidence" value="ECO:0007669"/>
    <property type="project" value="UniProtKB-UniRule"/>
</dbReference>
<evidence type="ECO:0000256" key="10">
    <source>
        <dbReference type="ARBA" id="ARBA00022630"/>
    </source>
</evidence>
<dbReference type="InterPro" id="IPR036635">
    <property type="entry name" value="MurB_C_sf"/>
</dbReference>
<name>A0A126QE23_PASMD</name>
<keyword evidence="8 20" id="KW-0963">Cytoplasm</keyword>
<dbReference type="HAMAP" id="MF_00037">
    <property type="entry name" value="MurB"/>
    <property type="match status" value="1"/>
</dbReference>
<dbReference type="InterPro" id="IPR016166">
    <property type="entry name" value="FAD-bd_PCMH"/>
</dbReference>
<dbReference type="NCBIfam" id="NF000755">
    <property type="entry name" value="PRK00046.1"/>
    <property type="match status" value="1"/>
</dbReference>
<evidence type="ECO:0000256" key="13">
    <source>
        <dbReference type="ARBA" id="ARBA00022960"/>
    </source>
</evidence>
<keyword evidence="14 20" id="KW-0573">Peptidoglycan synthesis</keyword>
<dbReference type="InterPro" id="IPR036318">
    <property type="entry name" value="FAD-bd_PCMH-like_sf"/>
</dbReference>
<evidence type="ECO:0000256" key="6">
    <source>
        <dbReference type="ARBA" id="ARBA00012518"/>
    </source>
</evidence>
<accession>A0A126QE23</accession>
<keyword evidence="11 20" id="KW-0274">FAD</keyword>
<evidence type="ECO:0000256" key="4">
    <source>
        <dbReference type="ARBA" id="ARBA00004752"/>
    </source>
</evidence>
<organism evidence="22">
    <name type="scientific">Pasteurella multocida</name>
    <dbReference type="NCBI Taxonomy" id="747"/>
    <lineage>
        <taxon>Bacteria</taxon>
        <taxon>Pseudomonadati</taxon>
        <taxon>Pseudomonadota</taxon>
        <taxon>Gammaproteobacteria</taxon>
        <taxon>Pasteurellales</taxon>
        <taxon>Pasteurellaceae</taxon>
        <taxon>Pasteurella</taxon>
    </lineage>
</organism>
<comment type="pathway">
    <text evidence="4 20">Cell wall biogenesis; peptidoglycan biosynthesis.</text>
</comment>
<dbReference type="NCBIfam" id="TIGR00179">
    <property type="entry name" value="murB"/>
    <property type="match status" value="1"/>
</dbReference>
<keyword evidence="15 20" id="KW-0560">Oxidoreductase</keyword>
<dbReference type="EMBL" id="KP660220">
    <property type="protein sequence ID" value="AMK08059.1"/>
    <property type="molecule type" value="Genomic_DNA"/>
</dbReference>
<dbReference type="AlphaFoldDB" id="A0A126QE23"/>
<dbReference type="GO" id="GO:0005829">
    <property type="term" value="C:cytosol"/>
    <property type="evidence" value="ECO:0007669"/>
    <property type="project" value="TreeGrafter"/>
</dbReference>
<dbReference type="NCBIfam" id="NF010478">
    <property type="entry name" value="PRK13903.1"/>
    <property type="match status" value="1"/>
</dbReference>
<evidence type="ECO:0000256" key="17">
    <source>
        <dbReference type="ARBA" id="ARBA00023316"/>
    </source>
</evidence>
<gene>
    <name evidence="20 22" type="primary">murB</name>
    <name evidence="23" type="ORF">NQF69_08870</name>
</gene>
<evidence type="ECO:0000313" key="22">
    <source>
        <dbReference type="EMBL" id="AMK08059.1"/>
    </source>
</evidence>
<evidence type="ECO:0000256" key="11">
    <source>
        <dbReference type="ARBA" id="ARBA00022827"/>
    </source>
</evidence>
<dbReference type="EMBL" id="JANIEN010000010">
    <property type="protein sequence ID" value="MDT3452882.1"/>
    <property type="molecule type" value="Genomic_DNA"/>
</dbReference>
<comment type="cofactor">
    <cofactor evidence="1 20">
        <name>FAD</name>
        <dbReference type="ChEBI" id="CHEBI:57692"/>
    </cofactor>
</comment>
<comment type="similarity">
    <text evidence="5 20">Belongs to the MurB family.</text>
</comment>
<keyword evidence="9 20" id="KW-0132">Cell division</keyword>
<dbReference type="SUPFAM" id="SSF56194">
    <property type="entry name" value="Uridine diphospho-N-Acetylenolpyruvylglucosamine reductase, MurB, C-terminal domain"/>
    <property type="match status" value="1"/>
</dbReference>
<dbReference type="GO" id="GO:0071555">
    <property type="term" value="P:cell wall organization"/>
    <property type="evidence" value="ECO:0007669"/>
    <property type="project" value="UniProtKB-KW"/>
</dbReference>
<comment type="function">
    <text evidence="2 20">Cell wall formation.</text>
</comment>
<dbReference type="UniPathway" id="UPA00219"/>
<evidence type="ECO:0000256" key="12">
    <source>
        <dbReference type="ARBA" id="ARBA00022857"/>
    </source>
</evidence>
<protein>
    <recommendedName>
        <fullName evidence="7 20">UDP-N-acetylenolpyruvoylglucosamine reductase</fullName>
        <ecNumber evidence="6 20">1.3.1.98</ecNumber>
    </recommendedName>
    <alternativeName>
        <fullName evidence="18 20">UDP-N-acetylmuramate dehydrogenase</fullName>
    </alternativeName>
</protein>
<evidence type="ECO:0000256" key="15">
    <source>
        <dbReference type="ARBA" id="ARBA00023002"/>
    </source>
</evidence>
<dbReference type="SUPFAM" id="SSF56176">
    <property type="entry name" value="FAD-binding/transporter-associated domain-like"/>
    <property type="match status" value="1"/>
</dbReference>
<keyword evidence="17 20" id="KW-0961">Cell wall biogenesis/degradation</keyword>